<feature type="region of interest" description="Disordered" evidence="2">
    <location>
        <begin position="42"/>
        <end position="121"/>
    </location>
</feature>
<dbReference type="InterPro" id="IPR019844">
    <property type="entry name" value="CSD_CS"/>
</dbReference>
<evidence type="ECO:0000313" key="5">
    <source>
        <dbReference type="Proteomes" id="UP000199088"/>
    </source>
</evidence>
<evidence type="ECO:0000259" key="3">
    <source>
        <dbReference type="PROSITE" id="PS51857"/>
    </source>
</evidence>
<evidence type="ECO:0000313" key="4">
    <source>
        <dbReference type="EMBL" id="SDP32771.1"/>
    </source>
</evidence>
<name>A0A1H0RTA2_9ACTN</name>
<protein>
    <submittedName>
        <fullName evidence="4">Cold shock protein (Beta-ribbon, CspA family)</fullName>
    </submittedName>
</protein>
<feature type="domain" description="CSD" evidence="3">
    <location>
        <begin position="288"/>
        <end position="354"/>
    </location>
</feature>
<keyword evidence="5" id="KW-1185">Reference proteome</keyword>
<dbReference type="Gene3D" id="2.40.50.140">
    <property type="entry name" value="Nucleic acid-binding proteins"/>
    <property type="match status" value="5"/>
</dbReference>
<feature type="domain" description="CSD" evidence="3">
    <location>
        <begin position="398"/>
        <end position="464"/>
    </location>
</feature>
<reference evidence="5" key="1">
    <citation type="submission" date="2016-10" db="EMBL/GenBank/DDBJ databases">
        <authorList>
            <person name="Varghese N."/>
            <person name="Submissions S."/>
        </authorList>
    </citation>
    <scope>NUCLEOTIDE SEQUENCE [LARGE SCALE GENOMIC DNA]</scope>
    <source>
        <strain evidence="5">DSM 45843</strain>
    </source>
</reference>
<evidence type="ECO:0000256" key="2">
    <source>
        <dbReference type="SAM" id="MobiDB-lite"/>
    </source>
</evidence>
<dbReference type="Proteomes" id="UP000199088">
    <property type="component" value="Unassembled WGS sequence"/>
</dbReference>
<gene>
    <name evidence="4" type="ORF">SAMN05660199_03628</name>
</gene>
<dbReference type="STRING" id="1052260.SAMN05660199_03628"/>
<dbReference type="InterPro" id="IPR012340">
    <property type="entry name" value="NA-bd_OB-fold"/>
</dbReference>
<dbReference type="Pfam" id="PF00313">
    <property type="entry name" value="CSD"/>
    <property type="match status" value="5"/>
</dbReference>
<dbReference type="OrthoDB" id="9791685at2"/>
<dbReference type="PRINTS" id="PR00050">
    <property type="entry name" value="COLDSHOCK"/>
</dbReference>
<dbReference type="InterPro" id="IPR011129">
    <property type="entry name" value="CSD"/>
</dbReference>
<feature type="region of interest" description="Disordered" evidence="2">
    <location>
        <begin position="339"/>
        <end position="400"/>
    </location>
</feature>
<feature type="compositionally biased region" description="Basic and acidic residues" evidence="2">
    <location>
        <begin position="362"/>
        <end position="385"/>
    </location>
</feature>
<dbReference type="PROSITE" id="PS00352">
    <property type="entry name" value="CSD_1"/>
    <property type="match status" value="4"/>
</dbReference>
<dbReference type="EMBL" id="FNIR01000012">
    <property type="protein sequence ID" value="SDP32771.1"/>
    <property type="molecule type" value="Genomic_DNA"/>
</dbReference>
<feature type="domain" description="CSD" evidence="3">
    <location>
        <begin position="1"/>
        <end position="67"/>
    </location>
</feature>
<dbReference type="PANTHER" id="PTHR11544">
    <property type="entry name" value="COLD SHOCK DOMAIN CONTAINING PROTEINS"/>
    <property type="match status" value="1"/>
</dbReference>
<comment type="subcellular location">
    <subcellularLocation>
        <location evidence="1">Cytoplasm</location>
    </subcellularLocation>
</comment>
<sequence length="465" mass="49640">MPQGFVKWFNAEKGFGFIGPDDGGEDVFVHFSAIEESGGFRSLDEGARVEYEASPGQRGLQADRVSPLGGPPVQVDRSQSREVRRDDRAPRREAPRREAPRREAPRREEPRSAGGGAEGTVRFFNGEKGFGFITPDDGGDDVFVHFSAIVDDGGYRSLDEGQRVLFEAAQGDRGLQATHVEPLAGGGGYDSGYDAPATGSGLPQATVRFFNAEKGFGFLQPDDGGDDVFVHFSAIVDDGGYRSLDEGQRVEFEAAQGDRGLQATHVQPLGSAGGGRAPAGGYGGGSGLAQGTVRFFNADKGFGFVEPDDGSRDVFVHFSAIEDDGGYGDLEEGQRVEFAASQGDRGPQADVVRPLDSAGPPPRRDPARREARRDPGRSTPRERSRSAARSVPVPIEGGQEGTVKWFHGEKGFGFIAPDDGSDDVFVHFSAIADRGGYRDLEEGQRVQFTASPGQKGPQADAVEPL</sequence>
<dbReference type="InterPro" id="IPR050181">
    <property type="entry name" value="Cold_shock_domain"/>
</dbReference>
<dbReference type="InterPro" id="IPR002059">
    <property type="entry name" value="CSP_DNA-bd"/>
</dbReference>
<evidence type="ECO:0000256" key="1">
    <source>
        <dbReference type="RuleBase" id="RU000408"/>
    </source>
</evidence>
<feature type="domain" description="CSD" evidence="3">
    <location>
        <begin position="202"/>
        <end position="268"/>
    </location>
</feature>
<feature type="compositionally biased region" description="Basic and acidic residues" evidence="2">
    <location>
        <begin position="78"/>
        <end position="111"/>
    </location>
</feature>
<accession>A0A1H0RTA2</accession>
<proteinExistence type="predicted"/>
<dbReference type="PROSITE" id="PS51857">
    <property type="entry name" value="CSD_2"/>
    <property type="match status" value="5"/>
</dbReference>
<dbReference type="SUPFAM" id="SSF50249">
    <property type="entry name" value="Nucleic acid-binding proteins"/>
    <property type="match status" value="5"/>
</dbReference>
<feature type="domain" description="CSD" evidence="3">
    <location>
        <begin position="116"/>
        <end position="182"/>
    </location>
</feature>
<dbReference type="CDD" id="cd04458">
    <property type="entry name" value="CSP_CDS"/>
    <property type="match status" value="5"/>
</dbReference>
<organism evidence="4 5">
    <name type="scientific">Klenkia soli</name>
    <dbReference type="NCBI Taxonomy" id="1052260"/>
    <lineage>
        <taxon>Bacteria</taxon>
        <taxon>Bacillati</taxon>
        <taxon>Actinomycetota</taxon>
        <taxon>Actinomycetes</taxon>
        <taxon>Geodermatophilales</taxon>
        <taxon>Geodermatophilaceae</taxon>
        <taxon>Klenkia</taxon>
    </lineage>
</organism>
<dbReference type="AlphaFoldDB" id="A0A1H0RTA2"/>
<dbReference type="GO" id="GO:0005737">
    <property type="term" value="C:cytoplasm"/>
    <property type="evidence" value="ECO:0007669"/>
    <property type="project" value="UniProtKB-SubCell"/>
</dbReference>
<dbReference type="SMART" id="SM00357">
    <property type="entry name" value="CSP"/>
    <property type="match status" value="5"/>
</dbReference>
<dbReference type="GO" id="GO:0003676">
    <property type="term" value="F:nucleic acid binding"/>
    <property type="evidence" value="ECO:0007669"/>
    <property type="project" value="InterPro"/>
</dbReference>
<feature type="compositionally biased region" description="Basic and acidic residues" evidence="2">
    <location>
        <begin position="42"/>
        <end position="51"/>
    </location>
</feature>
<feature type="region of interest" description="Disordered" evidence="2">
    <location>
        <begin position="442"/>
        <end position="465"/>
    </location>
</feature>